<dbReference type="PROSITE" id="PS50110">
    <property type="entry name" value="RESPONSE_REGULATORY"/>
    <property type="match status" value="1"/>
</dbReference>
<organism evidence="4 5">
    <name type="scientific">Sphingobium yanoikuyae</name>
    <name type="common">Sphingomonas yanoikuyae</name>
    <dbReference type="NCBI Taxonomy" id="13690"/>
    <lineage>
        <taxon>Bacteria</taxon>
        <taxon>Pseudomonadati</taxon>
        <taxon>Pseudomonadota</taxon>
        <taxon>Alphaproteobacteria</taxon>
        <taxon>Sphingomonadales</taxon>
        <taxon>Sphingomonadaceae</taxon>
        <taxon>Sphingobium</taxon>
    </lineage>
</organism>
<dbReference type="AlphaFoldDB" id="A0A6P1GDS0"/>
<protein>
    <submittedName>
        <fullName evidence="4">Response regulator</fullName>
    </submittedName>
</protein>
<dbReference type="PANTHER" id="PTHR44591:SF25">
    <property type="entry name" value="CHEMOTAXIS TWO-COMPONENT RESPONSE REGULATOR"/>
    <property type="match status" value="1"/>
</dbReference>
<dbReference type="RefSeq" id="WP_159365931.1">
    <property type="nucleotide sequence ID" value="NZ_CP047218.1"/>
</dbReference>
<name>A0A6P1GDS0_SPHYA</name>
<evidence type="ECO:0000313" key="4">
    <source>
        <dbReference type="EMBL" id="QHD66647.1"/>
    </source>
</evidence>
<dbReference type="Pfam" id="PF00072">
    <property type="entry name" value="Response_reg"/>
    <property type="match status" value="1"/>
</dbReference>
<evidence type="ECO:0000313" key="5">
    <source>
        <dbReference type="Proteomes" id="UP000464086"/>
    </source>
</evidence>
<dbReference type="PANTHER" id="PTHR44591">
    <property type="entry name" value="STRESS RESPONSE REGULATOR PROTEIN 1"/>
    <property type="match status" value="1"/>
</dbReference>
<accession>A0A6P1GDS0</accession>
<keyword evidence="1 2" id="KW-0597">Phosphoprotein</keyword>
<dbReference type="Gene3D" id="3.40.50.2300">
    <property type="match status" value="1"/>
</dbReference>
<dbReference type="EMBL" id="CP047218">
    <property type="protein sequence ID" value="QHD66647.1"/>
    <property type="molecule type" value="Genomic_DNA"/>
</dbReference>
<sequence>MNAHLATLEATRPVIALVEDDPGVRRSVQLLLQAKGYDIRSHASSTALLADPLVMGAACLVTDYVMPEIDGIGVLHALRSHGWKGPAVLVSAYHSPRLVELATREGFASVIEKPLREHALADTVSRLVAESRGPSGGSAG</sequence>
<dbReference type="InterPro" id="IPR011006">
    <property type="entry name" value="CheY-like_superfamily"/>
</dbReference>
<evidence type="ECO:0000259" key="3">
    <source>
        <dbReference type="PROSITE" id="PS50110"/>
    </source>
</evidence>
<proteinExistence type="predicted"/>
<evidence type="ECO:0000256" key="2">
    <source>
        <dbReference type="PROSITE-ProRule" id="PRU00169"/>
    </source>
</evidence>
<dbReference type="InterPro" id="IPR001789">
    <property type="entry name" value="Sig_transdc_resp-reg_receiver"/>
</dbReference>
<dbReference type="Proteomes" id="UP000464086">
    <property type="component" value="Chromosome"/>
</dbReference>
<feature type="modified residue" description="4-aspartylphosphate" evidence="2">
    <location>
        <position position="63"/>
    </location>
</feature>
<gene>
    <name evidence="4" type="ORF">GS397_05935</name>
</gene>
<dbReference type="GO" id="GO:0000160">
    <property type="term" value="P:phosphorelay signal transduction system"/>
    <property type="evidence" value="ECO:0007669"/>
    <property type="project" value="InterPro"/>
</dbReference>
<feature type="domain" description="Response regulatory" evidence="3">
    <location>
        <begin position="14"/>
        <end position="128"/>
    </location>
</feature>
<dbReference type="InterPro" id="IPR050595">
    <property type="entry name" value="Bact_response_regulator"/>
</dbReference>
<evidence type="ECO:0000256" key="1">
    <source>
        <dbReference type="ARBA" id="ARBA00022553"/>
    </source>
</evidence>
<dbReference type="SMART" id="SM00448">
    <property type="entry name" value="REC"/>
    <property type="match status" value="1"/>
</dbReference>
<dbReference type="SUPFAM" id="SSF52172">
    <property type="entry name" value="CheY-like"/>
    <property type="match status" value="1"/>
</dbReference>
<reference evidence="4 5" key="1">
    <citation type="submission" date="2019-12" db="EMBL/GenBank/DDBJ databases">
        <title>Functional and genomic insights into the Sphingobium yanoikuyae YC-JY1, a bacterium efficiently degrading bisphenol A.</title>
        <authorList>
            <person name="Jia Y."/>
            <person name="Li X."/>
            <person name="Wang J."/>
            <person name="Eltoukhy A."/>
            <person name="Lamraoui I."/>
            <person name="Yan Y."/>
        </authorList>
    </citation>
    <scope>NUCLEOTIDE SEQUENCE [LARGE SCALE GENOMIC DNA]</scope>
    <source>
        <strain evidence="4 5">YC-JY1</strain>
    </source>
</reference>